<reference evidence="1 2" key="1">
    <citation type="journal article" date="2011" name="Nature">
        <title>Genome sequencing reveals insights into physiology and longevity of the naked mole rat.</title>
        <authorList>
            <person name="Kim E.B."/>
            <person name="Fang X."/>
            <person name="Fushan A.A."/>
            <person name="Huang Z."/>
            <person name="Lobanov A.V."/>
            <person name="Han L."/>
            <person name="Marino S.M."/>
            <person name="Sun X."/>
            <person name="Turanov A.A."/>
            <person name="Yang P."/>
            <person name="Yim S.H."/>
            <person name="Zhao X."/>
            <person name="Kasaikina M.V."/>
            <person name="Stoletzki N."/>
            <person name="Peng C."/>
            <person name="Polak P."/>
            <person name="Xiong Z."/>
            <person name="Kiezun A."/>
            <person name="Zhu Y."/>
            <person name="Chen Y."/>
            <person name="Kryukov G.V."/>
            <person name="Zhang Q."/>
            <person name="Peshkin L."/>
            <person name="Yang L."/>
            <person name="Bronson R.T."/>
            <person name="Buffenstein R."/>
            <person name="Wang B."/>
            <person name="Han C."/>
            <person name="Li Q."/>
            <person name="Chen L."/>
            <person name="Zhao W."/>
            <person name="Sunyaev S.R."/>
            <person name="Park T.J."/>
            <person name="Zhang G."/>
            <person name="Wang J."/>
            <person name="Gladyshev V.N."/>
        </authorList>
    </citation>
    <scope>NUCLEOTIDE SEQUENCE [LARGE SCALE GENOMIC DNA]</scope>
</reference>
<accession>G5B2N9</accession>
<gene>
    <name evidence="1" type="ORF">GW7_02035</name>
</gene>
<organism evidence="1 2">
    <name type="scientific">Heterocephalus glaber</name>
    <name type="common">Naked mole rat</name>
    <dbReference type="NCBI Taxonomy" id="10181"/>
    <lineage>
        <taxon>Eukaryota</taxon>
        <taxon>Metazoa</taxon>
        <taxon>Chordata</taxon>
        <taxon>Craniata</taxon>
        <taxon>Vertebrata</taxon>
        <taxon>Euteleostomi</taxon>
        <taxon>Mammalia</taxon>
        <taxon>Eutheria</taxon>
        <taxon>Euarchontoglires</taxon>
        <taxon>Glires</taxon>
        <taxon>Rodentia</taxon>
        <taxon>Hystricomorpha</taxon>
        <taxon>Bathyergidae</taxon>
        <taxon>Heterocephalus</taxon>
    </lineage>
</organism>
<sequence>MSRVARNALNQPAPAAIHWTLPPTPLLCITTWFHTTKTKRTPDHQTTILGKMESFSPPIRTRTIFRGRAAGTCNTTLQSSTLKEDRELNLGLAARNLPESHGSATTLLRLIDLYLHTSTHVVYCDSRDIP</sequence>
<evidence type="ECO:0000313" key="2">
    <source>
        <dbReference type="Proteomes" id="UP000006813"/>
    </source>
</evidence>
<dbReference type="EMBL" id="JH168141">
    <property type="protein sequence ID" value="EHB03550.1"/>
    <property type="molecule type" value="Genomic_DNA"/>
</dbReference>
<proteinExistence type="predicted"/>
<name>G5B2N9_HETGA</name>
<evidence type="ECO:0000313" key="1">
    <source>
        <dbReference type="EMBL" id="EHB03550.1"/>
    </source>
</evidence>
<dbReference type="AlphaFoldDB" id="G5B2N9"/>
<dbReference type="Proteomes" id="UP000006813">
    <property type="component" value="Unassembled WGS sequence"/>
</dbReference>
<dbReference type="InParanoid" id="G5B2N9"/>
<protein>
    <submittedName>
        <fullName evidence="1">Uncharacterized protein</fullName>
    </submittedName>
</protein>